<dbReference type="eggNOG" id="KOG1840">
    <property type="taxonomic scope" value="Eukaryota"/>
</dbReference>
<dbReference type="SUPFAM" id="SSF81901">
    <property type="entry name" value="HCP-like"/>
    <property type="match status" value="1"/>
</dbReference>
<evidence type="ECO:0000256" key="1">
    <source>
        <dbReference type="PROSITE-ProRule" id="PRU00339"/>
    </source>
</evidence>
<feature type="repeat" description="TPR" evidence="1">
    <location>
        <begin position="766"/>
        <end position="799"/>
    </location>
</feature>
<organism>
    <name type="scientific">Branchiostoma floridae</name>
    <name type="common">Florida lancelet</name>
    <name type="synonym">Amphioxus</name>
    <dbReference type="NCBI Taxonomy" id="7739"/>
    <lineage>
        <taxon>Eukaryota</taxon>
        <taxon>Metazoa</taxon>
        <taxon>Chordata</taxon>
        <taxon>Cephalochordata</taxon>
        <taxon>Leptocardii</taxon>
        <taxon>Amphioxiformes</taxon>
        <taxon>Branchiostomatidae</taxon>
        <taxon>Branchiostoma</taxon>
    </lineage>
</organism>
<dbReference type="Pfam" id="PF13374">
    <property type="entry name" value="TPR_10"/>
    <property type="match status" value="2"/>
</dbReference>
<dbReference type="EMBL" id="GG666748">
    <property type="protein sequence ID" value="EEN42090.1"/>
    <property type="molecule type" value="Genomic_DNA"/>
</dbReference>
<dbReference type="Pfam" id="PF13424">
    <property type="entry name" value="TPR_12"/>
    <property type="match status" value="3"/>
</dbReference>
<name>C3ZZD0_BRAFL</name>
<protein>
    <submittedName>
        <fullName evidence="2">Uncharacterized protein</fullName>
    </submittedName>
</protein>
<dbReference type="PANTHER" id="PTHR19959">
    <property type="entry name" value="KINESIN LIGHT CHAIN"/>
    <property type="match status" value="1"/>
</dbReference>
<accession>C3ZZD0</accession>
<dbReference type="PANTHER" id="PTHR19959:SF119">
    <property type="entry name" value="FUNGAL LIPASE-LIKE DOMAIN-CONTAINING PROTEIN"/>
    <property type="match status" value="1"/>
</dbReference>
<evidence type="ECO:0000313" key="2">
    <source>
        <dbReference type="EMBL" id="EEN42090.1"/>
    </source>
</evidence>
<gene>
    <name evidence="2" type="ORF">BRAFLDRAFT_110037</name>
</gene>
<sequence>MGQGNSKTGRTYNEHLQKGCRGLQTGNLDITGQLQEGCRALQTGDLDKAEQNFAAALKSVHGKDSKKEVEPLLKLSDVYLKKGLQSKDGDDFTKAAALCNAALVRSKTEDQGGIKQTIQLITQAFVQHVLGIKRTVGIDDVDKHKTMLKEDRHKIAKEIEKIEQQADPYCLDDDDPKITEVEKRRVEAVKVLFQTILHQRRLFMTGLIDECMEVMGPPSCKYAMIGLGSQATGLVTPYSDIEFAILVEKEAENNVKYFRNLTHYLHLKVINLGETILPAMGIKSLNDFHSDYPLDNWYYDSVTPRGFSFDGTMPHACKTPLGRGKTCELIRTPSNIVKLLEENVTFYLKKGYHLVSVLGNVSLIAGEQELIDEYTSLWTKLQREDSRKIPLLLANAIMTENSPTFENHILSASLLNVKKEIYQFSSIVVLCWALLHEIQPTTIWETIAKMHKNGVINKENAHHLMVMVSISAELRLRTYINNHGQVENMSALSYMPTETDLGEKLRKVFYISNSKQLMRYYYTATPLKRFVSKMIESPGDALKLFDNSLQLKSQVYDSLCDYPNSKACLEELLQNHQTRFGEASIHPHLAQTLAKLGIACQNIGDHNKAASYQEQSLQMMLTIYGENTAHPDIASSLNNLGATWMDLGDPKKAVSYHEQSRQMLLTIYGENTAHPHIASSLGNLGNAWRHLSDHKKAASYHEQSLQMRRTIYGENTAHPDIASSLTNLGLVCRDLGDYKKAVNCHEQSLQMMRTIYGENTAHPEIASSLNNLGNAWMNLGGYKKAVSYHKQSLQMKRTIYGENSAHSGIASSLNNLGNAWRHLGDYNEAVSYHKQSLHPHIASSLGNLGNAFRHLGEHQKAVNYHEQSLRMMRTIYGETTAHPNIASSLNNLGNSWCDLCDHRKAISYLQQSLQMKWSIYGEDTAHPEIAESLNNLGNAWRNLGDRRKAVVHFEQFSTVLVACITVACMLMTTRR</sequence>
<proteinExistence type="predicted"/>
<keyword evidence="1" id="KW-0802">TPR repeat</keyword>
<dbReference type="InParanoid" id="C3ZZD0"/>
<dbReference type="AlphaFoldDB" id="C3ZZD0"/>
<dbReference type="SUPFAM" id="SSF48452">
    <property type="entry name" value="TPR-like"/>
    <property type="match status" value="1"/>
</dbReference>
<dbReference type="Gene3D" id="1.25.40.10">
    <property type="entry name" value="Tetratricopeptide repeat domain"/>
    <property type="match status" value="3"/>
</dbReference>
<dbReference type="InterPro" id="IPR019734">
    <property type="entry name" value="TPR_rpt"/>
</dbReference>
<dbReference type="InterPro" id="IPR011990">
    <property type="entry name" value="TPR-like_helical_dom_sf"/>
</dbReference>
<dbReference type="PROSITE" id="PS50005">
    <property type="entry name" value="TPR"/>
    <property type="match status" value="1"/>
</dbReference>
<dbReference type="SMART" id="SM00028">
    <property type="entry name" value="TPR"/>
    <property type="match status" value="10"/>
</dbReference>
<reference evidence="2" key="1">
    <citation type="journal article" date="2008" name="Nature">
        <title>The amphioxus genome and the evolution of the chordate karyotype.</title>
        <authorList>
            <consortium name="US DOE Joint Genome Institute (JGI-PGF)"/>
            <person name="Putnam N.H."/>
            <person name="Butts T."/>
            <person name="Ferrier D.E.K."/>
            <person name="Furlong R.F."/>
            <person name="Hellsten U."/>
            <person name="Kawashima T."/>
            <person name="Robinson-Rechavi M."/>
            <person name="Shoguchi E."/>
            <person name="Terry A."/>
            <person name="Yu J.-K."/>
            <person name="Benito-Gutierrez E.L."/>
            <person name="Dubchak I."/>
            <person name="Garcia-Fernandez J."/>
            <person name="Gibson-Brown J.J."/>
            <person name="Grigoriev I.V."/>
            <person name="Horton A.C."/>
            <person name="de Jong P.J."/>
            <person name="Jurka J."/>
            <person name="Kapitonov V.V."/>
            <person name="Kohara Y."/>
            <person name="Kuroki Y."/>
            <person name="Lindquist E."/>
            <person name="Lucas S."/>
            <person name="Osoegawa K."/>
            <person name="Pennacchio L.A."/>
            <person name="Salamov A.A."/>
            <person name="Satou Y."/>
            <person name="Sauka-Spengler T."/>
            <person name="Schmutz J."/>
            <person name="Shin-I T."/>
            <person name="Toyoda A."/>
            <person name="Bronner-Fraser M."/>
            <person name="Fujiyama A."/>
            <person name="Holland L.Z."/>
            <person name="Holland P.W.H."/>
            <person name="Satoh N."/>
            <person name="Rokhsar D.S."/>
        </authorList>
    </citation>
    <scope>NUCLEOTIDE SEQUENCE [LARGE SCALE GENOMIC DNA]</scope>
    <source>
        <strain evidence="2">S238N-H82</strain>
        <tissue evidence="2">Testes</tissue>
    </source>
</reference>